<dbReference type="EMBL" id="QYUK01000011">
    <property type="protein sequence ID" value="RJF90129.1"/>
    <property type="molecule type" value="Genomic_DNA"/>
</dbReference>
<evidence type="ECO:0000256" key="2">
    <source>
        <dbReference type="ARBA" id="ARBA00022801"/>
    </source>
</evidence>
<evidence type="ECO:0000259" key="3">
    <source>
        <dbReference type="Pfam" id="PF03061"/>
    </source>
</evidence>
<evidence type="ECO:0000256" key="1">
    <source>
        <dbReference type="ARBA" id="ARBA00008324"/>
    </source>
</evidence>
<dbReference type="AlphaFoldDB" id="A0A418WJX5"/>
<keyword evidence="2" id="KW-0378">Hydrolase</keyword>
<dbReference type="InterPro" id="IPR003736">
    <property type="entry name" value="PAAI_dom"/>
</dbReference>
<name>A0A418WJX5_9PROT</name>
<dbReference type="PANTHER" id="PTHR42856">
    <property type="entry name" value="ACYL-COENZYME A THIOESTERASE PAAI"/>
    <property type="match status" value="1"/>
</dbReference>
<dbReference type="OrthoDB" id="32575at2"/>
<dbReference type="PANTHER" id="PTHR42856:SF1">
    <property type="entry name" value="ACYL-COENZYME A THIOESTERASE PAAI"/>
    <property type="match status" value="1"/>
</dbReference>
<dbReference type="InterPro" id="IPR029069">
    <property type="entry name" value="HotDog_dom_sf"/>
</dbReference>
<dbReference type="FunFam" id="3.10.129.10:FF:000022">
    <property type="entry name" value="Phenylacetic acid degradation protein"/>
    <property type="match status" value="1"/>
</dbReference>
<accession>A0A418WJX5</accession>
<comment type="caution">
    <text evidence="5">The sequence shown here is derived from an EMBL/GenBank/DDBJ whole genome shotgun (WGS) entry which is preliminary data.</text>
</comment>
<dbReference type="InterPro" id="IPR011973">
    <property type="entry name" value="PaaD"/>
</dbReference>
<dbReference type="SUPFAM" id="SSF54637">
    <property type="entry name" value="Thioesterase/thiol ester dehydrase-isomerase"/>
    <property type="match status" value="1"/>
</dbReference>
<dbReference type="NCBIfam" id="TIGR00369">
    <property type="entry name" value="unchar_dom_1"/>
    <property type="match status" value="1"/>
</dbReference>
<dbReference type="Pfam" id="PF03061">
    <property type="entry name" value="4HBT"/>
    <property type="match status" value="1"/>
</dbReference>
<comment type="similarity">
    <text evidence="1">Belongs to the thioesterase PaaI family.</text>
</comment>
<dbReference type="Gene3D" id="3.10.129.10">
    <property type="entry name" value="Hotdog Thioesterase"/>
    <property type="match status" value="1"/>
</dbReference>
<dbReference type="GO" id="GO:0016289">
    <property type="term" value="F:acyl-CoA hydrolase activity"/>
    <property type="evidence" value="ECO:0007669"/>
    <property type="project" value="UniProtKB-ARBA"/>
</dbReference>
<organism evidence="5 6">
    <name type="scientific">Oleomonas cavernae</name>
    <dbReference type="NCBI Taxonomy" id="2320859"/>
    <lineage>
        <taxon>Bacteria</taxon>
        <taxon>Pseudomonadati</taxon>
        <taxon>Pseudomonadota</taxon>
        <taxon>Alphaproteobacteria</taxon>
        <taxon>Acetobacterales</taxon>
        <taxon>Acetobacteraceae</taxon>
        <taxon>Oleomonas</taxon>
    </lineage>
</organism>
<evidence type="ECO:0000313" key="5">
    <source>
        <dbReference type="EMBL" id="RJF90129.1"/>
    </source>
</evidence>
<dbReference type="InterPro" id="IPR006683">
    <property type="entry name" value="Thioestr_dom"/>
</dbReference>
<dbReference type="NCBIfam" id="TIGR02286">
    <property type="entry name" value="PaaD"/>
    <property type="match status" value="1"/>
</dbReference>
<dbReference type="CDD" id="cd03443">
    <property type="entry name" value="PaaI_thioesterase"/>
    <property type="match status" value="1"/>
</dbReference>
<keyword evidence="6" id="KW-1185">Reference proteome</keyword>
<reference evidence="5 6" key="1">
    <citation type="submission" date="2018-09" db="EMBL/GenBank/DDBJ databases">
        <authorList>
            <person name="Zhu H."/>
        </authorList>
    </citation>
    <scope>NUCLEOTIDE SEQUENCE [LARGE SCALE GENOMIC DNA]</scope>
    <source>
        <strain evidence="5 6">K1W22B-8</strain>
    </source>
</reference>
<gene>
    <name evidence="5" type="primary">paaI</name>
    <name evidence="5" type="ORF">D3874_22195</name>
    <name evidence="4" type="ORF">D3874_27430</name>
</gene>
<protein>
    <submittedName>
        <fullName evidence="5">Hydroxyphenylacetyl-CoA thioesterase PaaI</fullName>
    </submittedName>
</protein>
<evidence type="ECO:0000313" key="6">
    <source>
        <dbReference type="Proteomes" id="UP000284605"/>
    </source>
</evidence>
<dbReference type="InterPro" id="IPR052723">
    <property type="entry name" value="Acyl-CoA_thioesterase_PaaI"/>
</dbReference>
<feature type="domain" description="Thioesterase" evidence="3">
    <location>
        <begin position="37"/>
        <end position="112"/>
    </location>
</feature>
<evidence type="ECO:0000313" key="4">
    <source>
        <dbReference type="EMBL" id="RJF80851.1"/>
    </source>
</evidence>
<dbReference type="EMBL" id="QYUK01000016">
    <property type="protein sequence ID" value="RJF80851.1"/>
    <property type="molecule type" value="Genomic_DNA"/>
</dbReference>
<sequence length="129" mass="13105">MLAQDAASQSLGLEIEAMGPGRAVVAMVAGERMVNGHGTVHGGMIFTLADSAFAFACNARNVATVGQSCTITYLTPARLGERLVATATEIASAGRNGIYDVSVTAGDGRTVASFRGQSAALKSSVLPES</sequence>
<proteinExistence type="inferred from homology"/>
<dbReference type="Proteomes" id="UP000284605">
    <property type="component" value="Unassembled WGS sequence"/>
</dbReference>